<dbReference type="Proteomes" id="UP001610728">
    <property type="component" value="Unassembled WGS sequence"/>
</dbReference>
<accession>A0ABR4M8K2</accession>
<keyword evidence="3" id="KW-1185">Reference proteome</keyword>
<gene>
    <name evidence="2" type="ORF">HOO65_100009</name>
</gene>
<sequence>MNNTKPFTTSMGCPSNDGNRALYRTWKDQMQASFDFHDNLSDKKKIALILMALSTQAGKETSGRLAELRWKETGTEADAWKILDTRFDDPGHIDAAQTKLNALKQRGEAYEEYVQEFSNLLQEARGQEWPEEIKIDAFCRGLDRKILSHTLTTAPGNTLIEEMKIYRQVYTTNGITTWISSIQASADRLRTSRTKFNMVIQWILIPTTCTQTLLRDLVDNRALVQAYLMTNQYRGRVTKWVSKEEMDKRRQANVCLQCAHLQCHVRVCPLKPVRRPHHTQTQVNNSTVQEWVEPPVEEVSMEDEQGKV</sequence>
<dbReference type="InterPro" id="IPR005162">
    <property type="entry name" value="Retrotrans_gag_dom"/>
</dbReference>
<dbReference type="GeneID" id="98121578"/>
<dbReference type="RefSeq" id="XP_070855786.1">
    <property type="nucleotide sequence ID" value="XM_071001696.1"/>
</dbReference>
<evidence type="ECO:0000259" key="1">
    <source>
        <dbReference type="Pfam" id="PF03732"/>
    </source>
</evidence>
<proteinExistence type="predicted"/>
<feature type="domain" description="Retrotransposon gag" evidence="1">
    <location>
        <begin position="83"/>
        <end position="143"/>
    </location>
</feature>
<protein>
    <submittedName>
        <fullName evidence="2">Retrotransposon gag protein</fullName>
    </submittedName>
</protein>
<name>A0ABR4M8K2_9PEZI</name>
<comment type="caution">
    <text evidence="2">The sequence shown here is derived from an EMBL/GenBank/DDBJ whole genome shotgun (WGS) entry which is preliminary data.</text>
</comment>
<evidence type="ECO:0000313" key="2">
    <source>
        <dbReference type="EMBL" id="KAL2884605.1"/>
    </source>
</evidence>
<organism evidence="2 3">
    <name type="scientific">Ceratocystis lukuohia</name>
    <dbReference type="NCBI Taxonomy" id="2019550"/>
    <lineage>
        <taxon>Eukaryota</taxon>
        <taxon>Fungi</taxon>
        <taxon>Dikarya</taxon>
        <taxon>Ascomycota</taxon>
        <taxon>Pezizomycotina</taxon>
        <taxon>Sordariomycetes</taxon>
        <taxon>Hypocreomycetidae</taxon>
        <taxon>Microascales</taxon>
        <taxon>Ceratocystidaceae</taxon>
        <taxon>Ceratocystis</taxon>
    </lineage>
</organism>
<evidence type="ECO:0000313" key="3">
    <source>
        <dbReference type="Proteomes" id="UP001610728"/>
    </source>
</evidence>
<dbReference type="EMBL" id="JABSNW010000010">
    <property type="protein sequence ID" value="KAL2884605.1"/>
    <property type="molecule type" value="Genomic_DNA"/>
</dbReference>
<reference evidence="2 3" key="1">
    <citation type="submission" date="2020-05" db="EMBL/GenBank/DDBJ databases">
        <title>Ceratocystis lukuohia genome.</title>
        <authorList>
            <person name="Harrington T.C."/>
            <person name="Kim K."/>
            <person name="Mayers C.G."/>
        </authorList>
    </citation>
    <scope>NUCLEOTIDE SEQUENCE [LARGE SCALE GENOMIC DNA]</scope>
    <source>
        <strain evidence="2 3">C4212</strain>
    </source>
</reference>
<dbReference type="Pfam" id="PF03732">
    <property type="entry name" value="Retrotrans_gag"/>
    <property type="match status" value="1"/>
</dbReference>